<dbReference type="Pfam" id="PF09791">
    <property type="entry name" value="Oxidored-like"/>
    <property type="match status" value="1"/>
</dbReference>
<evidence type="ECO:0000313" key="2">
    <source>
        <dbReference type="EMBL" id="GHA79009.1"/>
    </source>
</evidence>
<dbReference type="InterPro" id="IPR039251">
    <property type="entry name" value="OXLD1"/>
</dbReference>
<dbReference type="PANTHER" id="PTHR21193:SF3">
    <property type="entry name" value="OXIDOREDUCTASE-LIKE DOMAIN-CONTAINING PROTEIN 1"/>
    <property type="match status" value="1"/>
</dbReference>
<reference evidence="2" key="1">
    <citation type="journal article" date="2014" name="Int. J. Syst. Evol. Microbiol.">
        <title>Complete genome sequence of Corynebacterium casei LMG S-19264T (=DSM 44701T), isolated from a smear-ripened cheese.</title>
        <authorList>
            <consortium name="US DOE Joint Genome Institute (JGI-PGF)"/>
            <person name="Walter F."/>
            <person name="Albersmeier A."/>
            <person name="Kalinowski J."/>
            <person name="Ruckert C."/>
        </authorList>
    </citation>
    <scope>NUCLEOTIDE SEQUENCE</scope>
    <source>
        <strain evidence="2">KCTC 23077</strain>
    </source>
</reference>
<accession>A0A918SYC6</accession>
<evidence type="ECO:0000313" key="3">
    <source>
        <dbReference type="Proteomes" id="UP000646426"/>
    </source>
</evidence>
<sequence length="72" mass="7949">MKRNRIDRILRGVTLSPDPRPIAPEKPLPTDCCGSGCTVCVNDAYQEELEHYEALLAAWMARHPEAGAPEST</sequence>
<dbReference type="AlphaFoldDB" id="A0A918SYC6"/>
<keyword evidence="3" id="KW-1185">Reference proteome</keyword>
<dbReference type="InterPro" id="IPR019180">
    <property type="entry name" value="Oxidoreductase-like_N"/>
</dbReference>
<comment type="caution">
    <text evidence="2">The sequence shown here is derived from an EMBL/GenBank/DDBJ whole genome shotgun (WGS) entry which is preliminary data.</text>
</comment>
<dbReference type="Proteomes" id="UP000646426">
    <property type="component" value="Unassembled WGS sequence"/>
</dbReference>
<reference evidence="2" key="2">
    <citation type="submission" date="2020-09" db="EMBL/GenBank/DDBJ databases">
        <authorList>
            <person name="Sun Q."/>
            <person name="Kim S."/>
        </authorList>
    </citation>
    <scope>NUCLEOTIDE SEQUENCE</scope>
    <source>
        <strain evidence="2">KCTC 23077</strain>
    </source>
</reference>
<feature type="domain" description="Oxidoreductase-like" evidence="1">
    <location>
        <begin position="21"/>
        <end position="57"/>
    </location>
</feature>
<name>A0A918SYC6_9GAMM</name>
<evidence type="ECO:0000259" key="1">
    <source>
        <dbReference type="Pfam" id="PF09791"/>
    </source>
</evidence>
<proteinExistence type="predicted"/>
<dbReference type="EMBL" id="BMYD01000002">
    <property type="protein sequence ID" value="GHA79009.1"/>
    <property type="molecule type" value="Genomic_DNA"/>
</dbReference>
<organism evidence="2 3">
    <name type="scientific">Cognatilysobacter bugurensis</name>
    <dbReference type="NCBI Taxonomy" id="543356"/>
    <lineage>
        <taxon>Bacteria</taxon>
        <taxon>Pseudomonadati</taxon>
        <taxon>Pseudomonadota</taxon>
        <taxon>Gammaproteobacteria</taxon>
        <taxon>Lysobacterales</taxon>
        <taxon>Lysobacteraceae</taxon>
        <taxon>Cognatilysobacter</taxon>
    </lineage>
</organism>
<dbReference type="PANTHER" id="PTHR21193">
    <property type="entry name" value="OXIDOREDUCTASE-LIKE DOMAIN-CONTAINING PROTEIN 1"/>
    <property type="match status" value="1"/>
</dbReference>
<protein>
    <recommendedName>
        <fullName evidence="1">Oxidoreductase-like domain-containing protein</fullName>
    </recommendedName>
</protein>
<gene>
    <name evidence="2" type="ORF">GCM10007067_15550</name>
</gene>